<evidence type="ECO:0000256" key="3">
    <source>
        <dbReference type="SAM" id="MobiDB-lite"/>
    </source>
</evidence>
<evidence type="ECO:0000313" key="6">
    <source>
        <dbReference type="EMBL" id="KAL3771946.1"/>
    </source>
</evidence>
<evidence type="ECO:0000313" key="7">
    <source>
        <dbReference type="Proteomes" id="UP001530293"/>
    </source>
</evidence>
<feature type="domain" description="NAD-dependent epimerase/dehydratase" evidence="5">
    <location>
        <begin position="130"/>
        <end position="409"/>
    </location>
</feature>
<keyword evidence="4" id="KW-0472">Membrane</keyword>
<dbReference type="Gene3D" id="3.40.50.720">
    <property type="entry name" value="NAD(P)-binding Rossmann-like Domain"/>
    <property type="match status" value="1"/>
</dbReference>
<keyword evidence="7" id="KW-1185">Reference proteome</keyword>
<sequence length="482" mass="53442">MITESAMPKARSYASSFLLVILLATSNYISLYRGMRLSSDCRRSSTINSNTLSANDTLTTNFISNNSNNDATTAQIIIDSNEESLATNLRRPQQQLHLQHDTQSQLSSSSSSSSWSNIPILPPNNNLKVVLVTGGAGFIGSHVATALLQRGDIVIIIDNMNDYYNVSIKESNLEWVKEAAAAERKRKTMDSSIAADNNDEDENNNPNLSIYYGDINNSTLLSAIFDQQDQHNAPITHICHLAARAGVRPSIRNPHIYIRANIMGTLNILDFARRYNVTNVVMASSSSVYGEVINNGSNEGSSFSEEMHIADTPLSPYAQTKRSVELLSYTYHNLYQLNITNLRFFTVYGPRGRPDMAPHVFISNIFRGESIEQYGDGKSSRDYTYIDDVVNGVVRSLDRSYPYQIINVGGGSEGTTLSNFIGLVEQHVGTKAKIVQRPNQMGDVSHTRANITKAKMLLGYVPSVSMEEGVRRTVQWYKETHG</sequence>
<feature type="transmembrane region" description="Helical" evidence="4">
    <location>
        <begin position="12"/>
        <end position="32"/>
    </location>
</feature>
<dbReference type="Proteomes" id="UP001530293">
    <property type="component" value="Unassembled WGS sequence"/>
</dbReference>
<gene>
    <name evidence="6" type="ORF">ACHAWU_009369</name>
</gene>
<evidence type="ECO:0000256" key="2">
    <source>
        <dbReference type="ARBA" id="ARBA00023027"/>
    </source>
</evidence>
<dbReference type="PANTHER" id="PTHR43574">
    <property type="entry name" value="EPIMERASE-RELATED"/>
    <property type="match status" value="1"/>
</dbReference>
<dbReference type="Pfam" id="PF01370">
    <property type="entry name" value="Epimerase"/>
    <property type="match status" value="1"/>
</dbReference>
<protein>
    <recommendedName>
        <fullName evidence="5">NAD-dependent epimerase/dehydratase domain-containing protein</fullName>
    </recommendedName>
</protein>
<proteinExistence type="inferred from homology"/>
<accession>A0ABD3N7D3</accession>
<keyword evidence="4" id="KW-1133">Transmembrane helix</keyword>
<feature type="region of interest" description="Disordered" evidence="3">
    <location>
        <begin position="95"/>
        <end position="117"/>
    </location>
</feature>
<reference evidence="6 7" key="1">
    <citation type="submission" date="2024-10" db="EMBL/GenBank/DDBJ databases">
        <title>Updated reference genomes for cyclostephanoid diatoms.</title>
        <authorList>
            <person name="Roberts W.R."/>
            <person name="Alverson A.J."/>
        </authorList>
    </citation>
    <scope>NUCLEOTIDE SEQUENCE [LARGE SCALE GENOMIC DNA]</scope>
    <source>
        <strain evidence="6 7">AJA232-27</strain>
    </source>
</reference>
<comment type="similarity">
    <text evidence="1">Belongs to the NAD(P)-dependent epimerase/dehydratase family.</text>
</comment>
<organism evidence="6 7">
    <name type="scientific">Discostella pseudostelligera</name>
    <dbReference type="NCBI Taxonomy" id="259834"/>
    <lineage>
        <taxon>Eukaryota</taxon>
        <taxon>Sar</taxon>
        <taxon>Stramenopiles</taxon>
        <taxon>Ochrophyta</taxon>
        <taxon>Bacillariophyta</taxon>
        <taxon>Coscinodiscophyceae</taxon>
        <taxon>Thalassiosirophycidae</taxon>
        <taxon>Stephanodiscales</taxon>
        <taxon>Stephanodiscaceae</taxon>
        <taxon>Discostella</taxon>
    </lineage>
</organism>
<dbReference type="InterPro" id="IPR020904">
    <property type="entry name" value="Sc_DH/Rdtase_CS"/>
</dbReference>
<evidence type="ECO:0000259" key="5">
    <source>
        <dbReference type="Pfam" id="PF01370"/>
    </source>
</evidence>
<keyword evidence="2" id="KW-0520">NAD</keyword>
<dbReference type="SUPFAM" id="SSF51735">
    <property type="entry name" value="NAD(P)-binding Rossmann-fold domains"/>
    <property type="match status" value="1"/>
</dbReference>
<feature type="region of interest" description="Disordered" evidence="3">
    <location>
        <begin position="186"/>
        <end position="205"/>
    </location>
</feature>
<dbReference type="PROSITE" id="PS00061">
    <property type="entry name" value="ADH_SHORT"/>
    <property type="match status" value="1"/>
</dbReference>
<dbReference type="InterPro" id="IPR001509">
    <property type="entry name" value="Epimerase_deHydtase"/>
</dbReference>
<dbReference type="PRINTS" id="PR01713">
    <property type="entry name" value="NUCEPIMERASE"/>
</dbReference>
<keyword evidence="4" id="KW-0812">Transmembrane</keyword>
<name>A0ABD3N7D3_9STRA</name>
<dbReference type="Gene3D" id="3.90.25.10">
    <property type="entry name" value="UDP-galactose 4-epimerase, domain 1"/>
    <property type="match status" value="1"/>
</dbReference>
<evidence type="ECO:0000256" key="1">
    <source>
        <dbReference type="ARBA" id="ARBA00007637"/>
    </source>
</evidence>
<comment type="caution">
    <text evidence="6">The sequence shown here is derived from an EMBL/GenBank/DDBJ whole genome shotgun (WGS) entry which is preliminary data.</text>
</comment>
<evidence type="ECO:0000256" key="4">
    <source>
        <dbReference type="SAM" id="Phobius"/>
    </source>
</evidence>
<dbReference type="InterPro" id="IPR036291">
    <property type="entry name" value="NAD(P)-bd_dom_sf"/>
</dbReference>
<dbReference type="EMBL" id="JALLBG020000018">
    <property type="protein sequence ID" value="KAL3771946.1"/>
    <property type="molecule type" value="Genomic_DNA"/>
</dbReference>
<dbReference type="AlphaFoldDB" id="A0ABD3N7D3"/>